<comment type="caution">
    <text evidence="1">The sequence shown here is derived from an EMBL/GenBank/DDBJ whole genome shotgun (WGS) entry which is preliminary data.</text>
</comment>
<proteinExistence type="predicted"/>
<dbReference type="AlphaFoldDB" id="A0A540WPY9"/>
<gene>
    <name evidence="1" type="ORF">FJV41_36065</name>
</gene>
<accession>A0A540WPY9</accession>
<dbReference type="RefSeq" id="WP_141647149.1">
    <property type="nucleotide sequence ID" value="NZ_VIFM01000211.1"/>
</dbReference>
<name>A0A540WPY9_9BACT</name>
<reference evidence="1 2" key="1">
    <citation type="submission" date="2019-06" db="EMBL/GenBank/DDBJ databases">
        <authorList>
            <person name="Livingstone P."/>
            <person name="Whitworth D."/>
        </authorList>
    </citation>
    <scope>NUCLEOTIDE SEQUENCE [LARGE SCALE GENOMIC DNA]</scope>
    <source>
        <strain evidence="1 2">AM401</strain>
    </source>
</reference>
<keyword evidence="2" id="KW-1185">Reference proteome</keyword>
<sequence>MSAEAVETHPRRKPPRTRFETRVEDTVFQLNSMASPHQDARLEALLRSEGSPLADAQLEALRRSGELHPGDSQLEALLPRDAKREARLHPEELDEARTALPDAPLGELRDFAIRHRACRLSLSLLADFYRAHPCRMAKVHLLAASAVTLGRFWGVSEPFARLGAAVMPVDERGFPRTREWASYARACEDQLPLEVRDERWIEAHMRDVARARDVGYEAAFLEEARVHGHEPLWRLLVQHVEMTLGARLFDQPALAGAVPGETAIAHGLALSLSRMLSASWSLLRHYAFATVRALCLPRWRHDTGLVDERRTAWLLLTSFITAWTAASVYRRGVKAVHRGQRARPSDVWPLLATVLGPDMSRVDPRVMRFYANPGAWGARASVTFASRTARLLAWMATRLSGQGLSEHGARTFPGRFLTFRRADGSMHFVRELYCDGVLRRFDSDFILRDGRLHEVFVEHGLDLELDVSVLEDGGIRLRGGTLRWHGLVLPPFGRGVEFRIHPVSDATERVDIIGTFGGGPTAGAPLGRIHYEAWRHSDAVPPVTTD</sequence>
<dbReference type="EMBL" id="VIFM01000211">
    <property type="protein sequence ID" value="TQF11081.1"/>
    <property type="molecule type" value="Genomic_DNA"/>
</dbReference>
<evidence type="ECO:0000313" key="2">
    <source>
        <dbReference type="Proteomes" id="UP000315369"/>
    </source>
</evidence>
<protein>
    <submittedName>
        <fullName evidence="1">Uncharacterized protein</fullName>
    </submittedName>
</protein>
<dbReference type="OrthoDB" id="5380353at2"/>
<evidence type="ECO:0000313" key="1">
    <source>
        <dbReference type="EMBL" id="TQF11081.1"/>
    </source>
</evidence>
<dbReference type="Proteomes" id="UP000315369">
    <property type="component" value="Unassembled WGS sequence"/>
</dbReference>
<organism evidence="1 2">
    <name type="scientific">Myxococcus llanfairpwllgwyngyllgogerychwyrndrobwllllantysiliogogogochensis</name>
    <dbReference type="NCBI Taxonomy" id="2590453"/>
    <lineage>
        <taxon>Bacteria</taxon>
        <taxon>Pseudomonadati</taxon>
        <taxon>Myxococcota</taxon>
        <taxon>Myxococcia</taxon>
        <taxon>Myxococcales</taxon>
        <taxon>Cystobacterineae</taxon>
        <taxon>Myxococcaceae</taxon>
        <taxon>Myxococcus</taxon>
    </lineage>
</organism>